<feature type="modified residue" description="4-aspartylphosphate" evidence="1">
    <location>
        <position position="51"/>
    </location>
</feature>
<dbReference type="Gene3D" id="3.30.70.270">
    <property type="match status" value="1"/>
</dbReference>
<dbReference type="GO" id="GO:0005886">
    <property type="term" value="C:plasma membrane"/>
    <property type="evidence" value="ECO:0007669"/>
    <property type="project" value="TreeGrafter"/>
</dbReference>
<proteinExistence type="predicted"/>
<reference evidence="4 5" key="1">
    <citation type="submission" date="2018-12" db="EMBL/GenBank/DDBJ databases">
        <title>Genome Sequence of Candidatus Viridilinea halotolerans isolated from saline sulfide-rich spring.</title>
        <authorList>
            <person name="Grouzdev D.S."/>
            <person name="Burganskaya E.I."/>
            <person name="Krutkina M.S."/>
            <person name="Sukhacheva M.V."/>
            <person name="Gorlenko V.M."/>
        </authorList>
    </citation>
    <scope>NUCLEOTIDE SEQUENCE [LARGE SCALE GENOMIC DNA]</scope>
    <source>
        <strain evidence="4">Chok-6</strain>
    </source>
</reference>
<dbReference type="InterPro" id="IPR011006">
    <property type="entry name" value="CheY-like_superfamily"/>
</dbReference>
<dbReference type="PANTHER" id="PTHR45138">
    <property type="entry name" value="REGULATORY COMPONENTS OF SENSORY TRANSDUCTION SYSTEM"/>
    <property type="match status" value="1"/>
</dbReference>
<dbReference type="GO" id="GO:0000160">
    <property type="term" value="P:phosphorelay signal transduction system"/>
    <property type="evidence" value="ECO:0007669"/>
    <property type="project" value="InterPro"/>
</dbReference>
<name>A0A426TZG3_9CHLR</name>
<dbReference type="GO" id="GO:0043709">
    <property type="term" value="P:cell adhesion involved in single-species biofilm formation"/>
    <property type="evidence" value="ECO:0007669"/>
    <property type="project" value="TreeGrafter"/>
</dbReference>
<dbReference type="CDD" id="cd17574">
    <property type="entry name" value="REC_OmpR"/>
    <property type="match status" value="1"/>
</dbReference>
<dbReference type="SMART" id="SM00267">
    <property type="entry name" value="GGDEF"/>
    <property type="match status" value="1"/>
</dbReference>
<dbReference type="SUPFAM" id="SSF55073">
    <property type="entry name" value="Nucleotide cyclase"/>
    <property type="match status" value="1"/>
</dbReference>
<dbReference type="InterPro" id="IPR050469">
    <property type="entry name" value="Diguanylate_Cyclase"/>
</dbReference>
<feature type="domain" description="GGDEF" evidence="3">
    <location>
        <begin position="168"/>
        <end position="303"/>
    </location>
</feature>
<feature type="domain" description="Response regulatory" evidence="2">
    <location>
        <begin position="2"/>
        <end position="118"/>
    </location>
</feature>
<dbReference type="SUPFAM" id="SSF52172">
    <property type="entry name" value="CheY-like"/>
    <property type="match status" value="1"/>
</dbReference>
<dbReference type="PROSITE" id="PS50110">
    <property type="entry name" value="RESPONSE_REGULATORY"/>
    <property type="match status" value="1"/>
</dbReference>
<evidence type="ECO:0000259" key="3">
    <source>
        <dbReference type="PROSITE" id="PS50887"/>
    </source>
</evidence>
<dbReference type="SMART" id="SM00448">
    <property type="entry name" value="REC"/>
    <property type="match status" value="1"/>
</dbReference>
<dbReference type="InterPro" id="IPR029787">
    <property type="entry name" value="Nucleotide_cyclase"/>
</dbReference>
<dbReference type="EMBL" id="RSAS01000430">
    <property type="protein sequence ID" value="RRR71750.1"/>
    <property type="molecule type" value="Genomic_DNA"/>
</dbReference>
<sequence>MRILLADDDSVTQRLLSRTLQIAGFDPVVVGDGLAAWERLQAEYFPILIVDWVMPGLDGPSLIRQVRKTTFSGYVYTILLTSRQAQDDRVDGLESGADDFLTKPVDLRELRARLAVASRIIQLETRLREANARLAYQASHDRLTDLFNRPTITEYAESELARMRRTGQSLSLALLDLDEFKAINDSYGHMAGDVALRHVGQRITSTVRPYDWVGRWGGEEFLIVLPAADMAQAFAVAERVRSSIAAEALSLDNEQQVTLTLSGGVTSSAGRDDVSVDTLFAEADKALYSAKHAGRNRIMCAEEATAAS</sequence>
<dbReference type="Pfam" id="PF00072">
    <property type="entry name" value="Response_reg"/>
    <property type="match status" value="1"/>
</dbReference>
<protein>
    <submittedName>
        <fullName evidence="4">Diguanylate cyclase</fullName>
    </submittedName>
</protein>
<evidence type="ECO:0000256" key="1">
    <source>
        <dbReference type="PROSITE-ProRule" id="PRU00169"/>
    </source>
</evidence>
<accession>A0A426TZG3</accession>
<evidence type="ECO:0000259" key="2">
    <source>
        <dbReference type="PROSITE" id="PS50110"/>
    </source>
</evidence>
<evidence type="ECO:0000313" key="4">
    <source>
        <dbReference type="EMBL" id="RRR71750.1"/>
    </source>
</evidence>
<dbReference type="NCBIfam" id="TIGR00254">
    <property type="entry name" value="GGDEF"/>
    <property type="match status" value="1"/>
</dbReference>
<dbReference type="PROSITE" id="PS50887">
    <property type="entry name" value="GGDEF"/>
    <property type="match status" value="1"/>
</dbReference>
<evidence type="ECO:0000313" key="5">
    <source>
        <dbReference type="Proteomes" id="UP000280307"/>
    </source>
</evidence>
<gene>
    <name evidence="4" type="ORF">EI684_11040</name>
</gene>
<dbReference type="Gene3D" id="3.40.50.2300">
    <property type="match status" value="1"/>
</dbReference>
<keyword evidence="1" id="KW-0597">Phosphoprotein</keyword>
<dbReference type="InterPro" id="IPR000160">
    <property type="entry name" value="GGDEF_dom"/>
</dbReference>
<dbReference type="Proteomes" id="UP000280307">
    <property type="component" value="Unassembled WGS sequence"/>
</dbReference>
<comment type="caution">
    <text evidence="4">The sequence shown here is derived from an EMBL/GenBank/DDBJ whole genome shotgun (WGS) entry which is preliminary data.</text>
</comment>
<dbReference type="AlphaFoldDB" id="A0A426TZG3"/>
<dbReference type="GO" id="GO:1902201">
    <property type="term" value="P:negative regulation of bacterial-type flagellum-dependent cell motility"/>
    <property type="evidence" value="ECO:0007669"/>
    <property type="project" value="TreeGrafter"/>
</dbReference>
<dbReference type="InterPro" id="IPR001789">
    <property type="entry name" value="Sig_transdc_resp-reg_receiver"/>
</dbReference>
<dbReference type="InterPro" id="IPR043128">
    <property type="entry name" value="Rev_trsase/Diguanyl_cyclase"/>
</dbReference>
<dbReference type="GO" id="GO:0052621">
    <property type="term" value="F:diguanylate cyclase activity"/>
    <property type="evidence" value="ECO:0007669"/>
    <property type="project" value="TreeGrafter"/>
</dbReference>
<dbReference type="CDD" id="cd01949">
    <property type="entry name" value="GGDEF"/>
    <property type="match status" value="1"/>
</dbReference>
<dbReference type="Pfam" id="PF00990">
    <property type="entry name" value="GGDEF"/>
    <property type="match status" value="1"/>
</dbReference>
<organism evidence="4 5">
    <name type="scientific">Candidatus Viridilinea halotolerans</name>
    <dbReference type="NCBI Taxonomy" id="2491704"/>
    <lineage>
        <taxon>Bacteria</taxon>
        <taxon>Bacillati</taxon>
        <taxon>Chloroflexota</taxon>
        <taxon>Chloroflexia</taxon>
        <taxon>Chloroflexales</taxon>
        <taxon>Chloroflexineae</taxon>
        <taxon>Oscillochloridaceae</taxon>
        <taxon>Candidatus Viridilinea</taxon>
    </lineage>
</organism>
<dbReference type="FunFam" id="3.30.70.270:FF:000001">
    <property type="entry name" value="Diguanylate cyclase domain protein"/>
    <property type="match status" value="1"/>
</dbReference>
<dbReference type="PANTHER" id="PTHR45138:SF9">
    <property type="entry name" value="DIGUANYLATE CYCLASE DGCM-RELATED"/>
    <property type="match status" value="1"/>
</dbReference>